<name>A0ABY4I0W5_CHIFI</name>
<gene>
    <name evidence="2" type="ORF">MYF79_25920</name>
</gene>
<dbReference type="EMBL" id="CP095855">
    <property type="protein sequence ID" value="UPK68396.1"/>
    <property type="molecule type" value="Genomic_DNA"/>
</dbReference>
<keyword evidence="3" id="KW-1185">Reference proteome</keyword>
<evidence type="ECO:0000313" key="2">
    <source>
        <dbReference type="EMBL" id="UPK68396.1"/>
    </source>
</evidence>
<dbReference type="Gene3D" id="3.40.1580.10">
    <property type="entry name" value="SMI1/KNR4-like"/>
    <property type="match status" value="1"/>
</dbReference>
<feature type="domain" description="Knr4/Smi1-like" evidence="1">
    <location>
        <begin position="23"/>
        <end position="142"/>
    </location>
</feature>
<dbReference type="SUPFAM" id="SSF160631">
    <property type="entry name" value="SMI1/KNR4-like"/>
    <property type="match status" value="1"/>
</dbReference>
<dbReference type="InterPro" id="IPR037883">
    <property type="entry name" value="Knr4/Smi1-like_sf"/>
</dbReference>
<dbReference type="RefSeq" id="WP_247810790.1">
    <property type="nucleotide sequence ID" value="NZ_CP095855.1"/>
</dbReference>
<organism evidence="2 3">
    <name type="scientific">Chitinophaga filiformis</name>
    <name type="common">Myxococcus filiformis</name>
    <name type="synonym">Flexibacter filiformis</name>
    <dbReference type="NCBI Taxonomy" id="104663"/>
    <lineage>
        <taxon>Bacteria</taxon>
        <taxon>Pseudomonadati</taxon>
        <taxon>Bacteroidota</taxon>
        <taxon>Chitinophagia</taxon>
        <taxon>Chitinophagales</taxon>
        <taxon>Chitinophagaceae</taxon>
        <taxon>Chitinophaga</taxon>
    </lineage>
</organism>
<dbReference type="Pfam" id="PF09346">
    <property type="entry name" value="SMI1_KNR4"/>
    <property type="match status" value="1"/>
</dbReference>
<evidence type="ECO:0000259" key="1">
    <source>
        <dbReference type="SMART" id="SM00860"/>
    </source>
</evidence>
<accession>A0ABY4I0W5</accession>
<dbReference type="Proteomes" id="UP000830198">
    <property type="component" value="Chromosome"/>
</dbReference>
<dbReference type="InterPro" id="IPR018958">
    <property type="entry name" value="Knr4/Smi1-like_dom"/>
</dbReference>
<dbReference type="SMART" id="SM00860">
    <property type="entry name" value="SMI1_KNR4"/>
    <property type="match status" value="1"/>
</dbReference>
<reference evidence="2 3" key="1">
    <citation type="submission" date="2022-04" db="EMBL/GenBank/DDBJ databases">
        <title>The arsenic-methylating capacity of Chitinophaga filiformis YT5 during chitin decomposition.</title>
        <authorList>
            <person name="Chen G."/>
            <person name="Liang Y."/>
        </authorList>
    </citation>
    <scope>NUCLEOTIDE SEQUENCE [LARGE SCALE GENOMIC DNA]</scope>
    <source>
        <strain evidence="2 3">YT5</strain>
    </source>
</reference>
<protein>
    <submittedName>
        <fullName evidence="2">SMI1/KNR4 family protein</fullName>
    </submittedName>
</protein>
<evidence type="ECO:0000313" key="3">
    <source>
        <dbReference type="Proteomes" id="UP000830198"/>
    </source>
</evidence>
<proteinExistence type="predicted"/>
<sequence length="161" mass="19063">MAAEYRYMNFLLGYKEHAEEEDACTEEEVRKIEEKLGVKFPQSYREVYLILGEWWGFNFIDDNSYQFPQFEEMRAGAENIIARNKTDFVLDKNMFVFGCFLDNAIVYFFKLDEGDDPPVYWYQGGVKDYELLANSFSSFVEAQAWYKGYLLIKKDKESGRT</sequence>